<dbReference type="RefSeq" id="WP_119278358.1">
    <property type="nucleotide sequence ID" value="NZ_QWLA01000044.1"/>
</dbReference>
<evidence type="ECO:0000313" key="3">
    <source>
        <dbReference type="Proteomes" id="UP000265341"/>
    </source>
</evidence>
<keyword evidence="3" id="KW-1185">Reference proteome</keyword>
<dbReference type="Proteomes" id="UP000265341">
    <property type="component" value="Unassembled WGS sequence"/>
</dbReference>
<feature type="coiled-coil region" evidence="1">
    <location>
        <begin position="58"/>
        <end position="85"/>
    </location>
</feature>
<organism evidence="2 3">
    <name type="scientific">Calidithermus roseus</name>
    <dbReference type="NCBI Taxonomy" id="1644118"/>
    <lineage>
        <taxon>Bacteria</taxon>
        <taxon>Thermotogati</taxon>
        <taxon>Deinococcota</taxon>
        <taxon>Deinococci</taxon>
        <taxon>Thermales</taxon>
        <taxon>Thermaceae</taxon>
        <taxon>Calidithermus</taxon>
    </lineage>
</organism>
<dbReference type="AlphaFoldDB" id="A0A399EKP5"/>
<evidence type="ECO:0008006" key="4">
    <source>
        <dbReference type="Google" id="ProtNLM"/>
    </source>
</evidence>
<name>A0A399EKP5_9DEIN</name>
<accession>A0A399EKP5</accession>
<gene>
    <name evidence="2" type="ORF">Mrose_02264</name>
</gene>
<keyword evidence="1" id="KW-0175">Coiled coil</keyword>
<comment type="caution">
    <text evidence="2">The sequence shown here is derived from an EMBL/GenBank/DDBJ whole genome shotgun (WGS) entry which is preliminary data.</text>
</comment>
<sequence length="153" mass="17249">MLALGEILLLLGVLGVVVWILSAPGRPPQDERLERALAELHRHQSRLGKPLRGLVSQAIRYGQELRGLRRSMAELERRLAERQTAGSASISTTRERLQARYEQLAQAYEGGVELLENLGTELLLWQGPESPRGFEELEAFRSSLRELLSRPKD</sequence>
<reference evidence="2 3" key="1">
    <citation type="submission" date="2018-08" db="EMBL/GenBank/DDBJ databases">
        <title>Meiothermus roseus NBRC 110900 genome sequencing project.</title>
        <authorList>
            <person name="Da Costa M.S."/>
            <person name="Albuquerque L."/>
            <person name="Raposo P."/>
            <person name="Froufe H.J.C."/>
            <person name="Barroso C.S."/>
            <person name="Egas C."/>
        </authorList>
    </citation>
    <scope>NUCLEOTIDE SEQUENCE [LARGE SCALE GENOMIC DNA]</scope>
    <source>
        <strain evidence="2 3">NBRC 110900</strain>
    </source>
</reference>
<evidence type="ECO:0000256" key="1">
    <source>
        <dbReference type="SAM" id="Coils"/>
    </source>
</evidence>
<proteinExistence type="predicted"/>
<dbReference type="OrthoDB" id="34518at2"/>
<evidence type="ECO:0000313" key="2">
    <source>
        <dbReference type="EMBL" id="RIH85304.1"/>
    </source>
</evidence>
<dbReference type="EMBL" id="QWLA01000044">
    <property type="protein sequence ID" value="RIH85304.1"/>
    <property type="molecule type" value="Genomic_DNA"/>
</dbReference>
<protein>
    <recommendedName>
        <fullName evidence="4">DNA recombination protein RmuC</fullName>
    </recommendedName>
</protein>